<dbReference type="Gene3D" id="3.30.1370.50">
    <property type="entry name" value="R3H-like domain"/>
    <property type="match status" value="1"/>
</dbReference>
<reference evidence="2 3" key="1">
    <citation type="journal article" date="2016" name="Nat. Commun.">
        <title>Thousands of microbial genomes shed light on interconnected biogeochemical processes in an aquifer system.</title>
        <authorList>
            <person name="Anantharaman K."/>
            <person name="Brown C.T."/>
            <person name="Hug L.A."/>
            <person name="Sharon I."/>
            <person name="Castelle C.J."/>
            <person name="Probst A.J."/>
            <person name="Thomas B.C."/>
            <person name="Singh A."/>
            <person name="Wilkins M.J."/>
            <person name="Karaoz U."/>
            <person name="Brodie E.L."/>
            <person name="Williams K.H."/>
            <person name="Hubbard S.S."/>
            <person name="Banfield J.F."/>
        </authorList>
    </citation>
    <scope>NUCLEOTIDE SEQUENCE [LARGE SCALE GENOMIC DNA]</scope>
</reference>
<name>A0A1G2LIG5_9BACT</name>
<dbReference type="InterPro" id="IPR036867">
    <property type="entry name" value="R3H_dom_sf"/>
</dbReference>
<gene>
    <name evidence="2" type="ORF">A3H71_01995</name>
</gene>
<dbReference type="EMBL" id="MHQV01000024">
    <property type="protein sequence ID" value="OHA10601.1"/>
    <property type="molecule type" value="Genomic_DNA"/>
</dbReference>
<dbReference type="InterPro" id="IPR001374">
    <property type="entry name" value="R3H_dom"/>
</dbReference>
<dbReference type="PROSITE" id="PS51061">
    <property type="entry name" value="R3H"/>
    <property type="match status" value="1"/>
</dbReference>
<dbReference type="InterPro" id="IPR015946">
    <property type="entry name" value="KH_dom-like_a/b"/>
</dbReference>
<protein>
    <recommendedName>
        <fullName evidence="1">R3H domain-containing protein</fullName>
    </recommendedName>
</protein>
<dbReference type="InterPro" id="IPR039247">
    <property type="entry name" value="KhpB"/>
</dbReference>
<dbReference type="GO" id="GO:0003723">
    <property type="term" value="F:RNA binding"/>
    <property type="evidence" value="ECO:0007669"/>
    <property type="project" value="InterPro"/>
</dbReference>
<dbReference type="Proteomes" id="UP000179052">
    <property type="component" value="Unassembled WGS sequence"/>
</dbReference>
<dbReference type="SMART" id="SM00393">
    <property type="entry name" value="R3H"/>
    <property type="match status" value="1"/>
</dbReference>
<dbReference type="InterPro" id="IPR034079">
    <property type="entry name" value="R3H_KhpB"/>
</dbReference>
<dbReference type="PANTHER" id="PTHR35800:SF1">
    <property type="entry name" value="RNA-BINDING PROTEIN KHPB"/>
    <property type="match status" value="1"/>
</dbReference>
<comment type="caution">
    <text evidence="2">The sequence shown here is derived from an EMBL/GenBank/DDBJ whole genome shotgun (WGS) entry which is preliminary data.</text>
</comment>
<dbReference type="STRING" id="1802283.A3H71_01995"/>
<accession>A0A1G2LIG5</accession>
<dbReference type="CDD" id="cd02644">
    <property type="entry name" value="R3H_jag"/>
    <property type="match status" value="1"/>
</dbReference>
<dbReference type="AlphaFoldDB" id="A0A1G2LIG5"/>
<dbReference type="SUPFAM" id="SSF82708">
    <property type="entry name" value="R3H domain"/>
    <property type="match status" value="1"/>
</dbReference>
<evidence type="ECO:0000259" key="1">
    <source>
        <dbReference type="PROSITE" id="PS51061"/>
    </source>
</evidence>
<sequence length="158" mass="18401">MVEIAEEPADYKEQIRQILVELVRFIDPEADIESDESVYLGLRFNILVREARSLIGEHGANLLHLEYLAKRLVQKKLPDAPNFSVDVNDYKMRRAEFLRDEVKIIAKKVRMYRKSILLKPMSAFERRIIHMALAEYPDITTESTGEGEGRRVNIKPYP</sequence>
<dbReference type="Pfam" id="PF01424">
    <property type="entry name" value="R3H"/>
    <property type="match status" value="1"/>
</dbReference>
<proteinExistence type="predicted"/>
<dbReference type="PANTHER" id="PTHR35800">
    <property type="entry name" value="PROTEIN JAG"/>
    <property type="match status" value="1"/>
</dbReference>
<organism evidence="2 3">
    <name type="scientific">Candidatus Sungbacteria bacterium RIFCSPLOWO2_02_FULL_48_13b</name>
    <dbReference type="NCBI Taxonomy" id="1802283"/>
    <lineage>
        <taxon>Bacteria</taxon>
        <taxon>Candidatus Sungiibacteriota</taxon>
    </lineage>
</organism>
<feature type="domain" description="R3H" evidence="1">
    <location>
        <begin position="92"/>
        <end position="158"/>
    </location>
</feature>
<dbReference type="Gene3D" id="3.30.300.20">
    <property type="match status" value="1"/>
</dbReference>
<evidence type="ECO:0000313" key="2">
    <source>
        <dbReference type="EMBL" id="OHA10601.1"/>
    </source>
</evidence>
<evidence type="ECO:0000313" key="3">
    <source>
        <dbReference type="Proteomes" id="UP000179052"/>
    </source>
</evidence>